<dbReference type="AlphaFoldDB" id="A0ABD2PLT4"/>
<dbReference type="Proteomes" id="UP001626550">
    <property type="component" value="Unassembled WGS sequence"/>
</dbReference>
<feature type="signal peptide" evidence="1">
    <location>
        <begin position="1"/>
        <end position="29"/>
    </location>
</feature>
<keyword evidence="3" id="KW-1185">Reference proteome</keyword>
<organism evidence="2 3">
    <name type="scientific">Cichlidogyrus casuarinus</name>
    <dbReference type="NCBI Taxonomy" id="1844966"/>
    <lineage>
        <taxon>Eukaryota</taxon>
        <taxon>Metazoa</taxon>
        <taxon>Spiralia</taxon>
        <taxon>Lophotrochozoa</taxon>
        <taxon>Platyhelminthes</taxon>
        <taxon>Monogenea</taxon>
        <taxon>Monopisthocotylea</taxon>
        <taxon>Dactylogyridea</taxon>
        <taxon>Ancyrocephalidae</taxon>
        <taxon>Cichlidogyrus</taxon>
    </lineage>
</organism>
<evidence type="ECO:0000313" key="3">
    <source>
        <dbReference type="Proteomes" id="UP001626550"/>
    </source>
</evidence>
<keyword evidence="1" id="KW-0732">Signal</keyword>
<gene>
    <name evidence="2" type="ORF">Ciccas_013850</name>
</gene>
<name>A0ABD2PLT4_9PLAT</name>
<proteinExistence type="predicted"/>
<dbReference type="EMBL" id="JBJKFK010006865">
    <property type="protein sequence ID" value="KAL3307632.1"/>
    <property type="molecule type" value="Genomic_DNA"/>
</dbReference>
<feature type="chain" id="PRO_5044890109" evidence="1">
    <location>
        <begin position="30"/>
        <end position="182"/>
    </location>
</feature>
<reference evidence="2 3" key="1">
    <citation type="submission" date="2024-11" db="EMBL/GenBank/DDBJ databases">
        <title>Adaptive evolution of stress response genes in parasites aligns with host niche diversity.</title>
        <authorList>
            <person name="Hahn C."/>
            <person name="Resl P."/>
        </authorList>
    </citation>
    <scope>NUCLEOTIDE SEQUENCE [LARGE SCALE GENOMIC DNA]</scope>
    <source>
        <strain evidence="2">EGGRZ-B1_66</strain>
        <tissue evidence="2">Body</tissue>
    </source>
</reference>
<comment type="caution">
    <text evidence="2">The sequence shown here is derived from an EMBL/GenBank/DDBJ whole genome shotgun (WGS) entry which is preliminary data.</text>
</comment>
<evidence type="ECO:0000256" key="1">
    <source>
        <dbReference type="SAM" id="SignalP"/>
    </source>
</evidence>
<protein>
    <submittedName>
        <fullName evidence="2">Uncharacterized protein</fullName>
    </submittedName>
</protein>
<evidence type="ECO:0000313" key="2">
    <source>
        <dbReference type="EMBL" id="KAL3307632.1"/>
    </source>
</evidence>
<accession>A0ABD2PLT4</accession>
<sequence length="182" mass="20055">MRAGSFWFCATLALFTRLIVMIDSAAILAAQPSESALSNFAQLFAPSYQDTDPPVPATAQVSRITDDLPLVKMENLKAEQPLESVNTQPPRADRNCGQPNVIININLDKEGAKNLLGSVANGLSNTQEEEQPNKLTTVEDPRRAQLLQYLRQMAAKQQQSYLPVRPWQPMGSNTAFSPIENT</sequence>